<gene>
    <name evidence="2" type="ORF">SAMN05216215_102424</name>
</gene>
<dbReference type="Proteomes" id="UP000199529">
    <property type="component" value="Unassembled WGS sequence"/>
</dbReference>
<evidence type="ECO:0000313" key="3">
    <source>
        <dbReference type="Proteomes" id="UP000199529"/>
    </source>
</evidence>
<dbReference type="STRING" id="418495.SAMN05216215_102424"/>
<name>A0A1H3IWV6_9PSEU</name>
<dbReference type="EMBL" id="FNOK01000024">
    <property type="protein sequence ID" value="SDY31384.1"/>
    <property type="molecule type" value="Genomic_DNA"/>
</dbReference>
<protein>
    <recommendedName>
        <fullName evidence="4">DUF222 domain-containing protein</fullName>
    </recommendedName>
</protein>
<feature type="region of interest" description="Disordered" evidence="1">
    <location>
        <begin position="1"/>
        <end position="56"/>
    </location>
</feature>
<proteinExistence type="predicted"/>
<keyword evidence="3" id="KW-1185">Reference proteome</keyword>
<organism evidence="2 3">
    <name type="scientific">Saccharopolyspora shandongensis</name>
    <dbReference type="NCBI Taxonomy" id="418495"/>
    <lineage>
        <taxon>Bacteria</taxon>
        <taxon>Bacillati</taxon>
        <taxon>Actinomycetota</taxon>
        <taxon>Actinomycetes</taxon>
        <taxon>Pseudonocardiales</taxon>
        <taxon>Pseudonocardiaceae</taxon>
        <taxon>Saccharopolyspora</taxon>
    </lineage>
</organism>
<evidence type="ECO:0008006" key="4">
    <source>
        <dbReference type="Google" id="ProtNLM"/>
    </source>
</evidence>
<evidence type="ECO:0000256" key="1">
    <source>
        <dbReference type="SAM" id="MobiDB-lite"/>
    </source>
</evidence>
<accession>A0A1H3IWV6</accession>
<dbReference type="AlphaFoldDB" id="A0A1H3IWV6"/>
<evidence type="ECO:0000313" key="2">
    <source>
        <dbReference type="EMBL" id="SDY31384.1"/>
    </source>
</evidence>
<sequence>MSDVNNGLGDELIATAVGEHGPAEVARHARSMPGTPSIQQEHYPPQENKEGERTPKATSVEEAAFLALGPGAAAWLVEAAATGARRIRPKMAEAVALAELHPVAEVDRALGTAAIAGRFAENDLIRILAHQSGREQTPSRRGRPPRTCFTSVACGVLALDQDPESGQQCVEADFELVVATDLRKDIGVLDEQRKGRSVS</sequence>
<reference evidence="3" key="1">
    <citation type="submission" date="2016-10" db="EMBL/GenBank/DDBJ databases">
        <authorList>
            <person name="Varghese N."/>
            <person name="Submissions S."/>
        </authorList>
    </citation>
    <scope>NUCLEOTIDE SEQUENCE [LARGE SCALE GENOMIC DNA]</scope>
    <source>
        <strain evidence="3">CGMCC 4.3530</strain>
    </source>
</reference>